<feature type="domain" description="Sigma 54 modulation/S30EA ribosomal protein C-terminal" evidence="2">
    <location>
        <begin position="149"/>
        <end position="203"/>
    </location>
</feature>
<feature type="domain" description="Sigma 54 modulation/S30EA ribosomal protein C-terminal" evidence="2">
    <location>
        <begin position="224"/>
        <end position="269"/>
    </location>
</feature>
<evidence type="ECO:0000313" key="3">
    <source>
        <dbReference type="EMBL" id="MFF3567747.1"/>
    </source>
</evidence>
<dbReference type="InterPro" id="IPR032528">
    <property type="entry name" value="Ribosom_S30AE_C"/>
</dbReference>
<sequence length="275" mass="30743">MSTGVILPSDQGPGGGEPFETGPDADERLAVPAIDVRLGDRVPLMFGDHARQRIRRAVDRAPSPITSIRVRLSDHHDSAVANPFVAQADIATSRAIRVQVTGMTLPDVVEALQARTRSRLRSLACSGALGWERCRPQASTLLYVRPVRQRTVVRTKSFHLYRRTAADAAIDMALMDYPFEMFHESGVRTESFLYQTAKGDYRLTRLDPRPPSIIPGDLPITVDKAPAPELDRYEALDRLALSGSPFLFYRDRALARGCVLYHRYDGYYGFITSRR</sequence>
<dbReference type="InterPro" id="IPR038416">
    <property type="entry name" value="Ribosom_S30AE_C_sf"/>
</dbReference>
<comment type="caution">
    <text evidence="3">The sequence shown here is derived from an EMBL/GenBank/DDBJ whole genome shotgun (WGS) entry which is preliminary data.</text>
</comment>
<organism evidence="3 4">
    <name type="scientific">Nocardia jiangxiensis</name>
    <dbReference type="NCBI Taxonomy" id="282685"/>
    <lineage>
        <taxon>Bacteria</taxon>
        <taxon>Bacillati</taxon>
        <taxon>Actinomycetota</taxon>
        <taxon>Actinomycetes</taxon>
        <taxon>Mycobacteriales</taxon>
        <taxon>Nocardiaceae</taxon>
        <taxon>Nocardia</taxon>
    </lineage>
</organism>
<protein>
    <submittedName>
        <fullName evidence="3">Sigma 54 modulation/S30EA ribosomal C-terminal domain-containing protein</fullName>
    </submittedName>
</protein>
<reference evidence="3 4" key="1">
    <citation type="submission" date="2024-10" db="EMBL/GenBank/DDBJ databases">
        <title>The Natural Products Discovery Center: Release of the First 8490 Sequenced Strains for Exploring Actinobacteria Biosynthetic Diversity.</title>
        <authorList>
            <person name="Kalkreuter E."/>
            <person name="Kautsar S.A."/>
            <person name="Yang D."/>
            <person name="Bader C.D."/>
            <person name="Teijaro C.N."/>
            <person name="Fluegel L."/>
            <person name="Davis C.M."/>
            <person name="Simpson J.R."/>
            <person name="Lauterbach L."/>
            <person name="Steele A.D."/>
            <person name="Gui C."/>
            <person name="Meng S."/>
            <person name="Li G."/>
            <person name="Viehrig K."/>
            <person name="Ye F."/>
            <person name="Su P."/>
            <person name="Kiefer A.F."/>
            <person name="Nichols A."/>
            <person name="Cepeda A.J."/>
            <person name="Yan W."/>
            <person name="Fan B."/>
            <person name="Jiang Y."/>
            <person name="Adhikari A."/>
            <person name="Zheng C.-J."/>
            <person name="Schuster L."/>
            <person name="Cowan T.M."/>
            <person name="Smanski M.J."/>
            <person name="Chevrette M.G."/>
            <person name="De Carvalho L.P.S."/>
            <person name="Shen B."/>
        </authorList>
    </citation>
    <scope>NUCLEOTIDE SEQUENCE [LARGE SCALE GENOMIC DNA]</scope>
    <source>
        <strain evidence="3 4">NPDC002593</strain>
    </source>
</reference>
<dbReference type="Pfam" id="PF16321">
    <property type="entry name" value="Ribosom_S30AE_C"/>
    <property type="match status" value="2"/>
</dbReference>
<keyword evidence="4" id="KW-1185">Reference proteome</keyword>
<dbReference type="EMBL" id="JBIAQY010000002">
    <property type="protein sequence ID" value="MFF3567747.1"/>
    <property type="molecule type" value="Genomic_DNA"/>
</dbReference>
<name>A0ABW6RUQ6_9NOCA</name>
<proteinExistence type="predicted"/>
<dbReference type="Proteomes" id="UP001601992">
    <property type="component" value="Unassembled WGS sequence"/>
</dbReference>
<evidence type="ECO:0000256" key="1">
    <source>
        <dbReference type="SAM" id="MobiDB-lite"/>
    </source>
</evidence>
<evidence type="ECO:0000259" key="2">
    <source>
        <dbReference type="Pfam" id="PF16321"/>
    </source>
</evidence>
<dbReference type="Gene3D" id="3.30.505.50">
    <property type="entry name" value="Sigma 54 modulation/S30EA ribosomal protein, C-terminal domain"/>
    <property type="match status" value="1"/>
</dbReference>
<dbReference type="RefSeq" id="WP_169542016.1">
    <property type="nucleotide sequence ID" value="NZ_JBIAQY010000002.1"/>
</dbReference>
<evidence type="ECO:0000313" key="4">
    <source>
        <dbReference type="Proteomes" id="UP001601992"/>
    </source>
</evidence>
<accession>A0ABW6RUQ6</accession>
<gene>
    <name evidence="3" type="ORF">ACFYXQ_08165</name>
</gene>
<feature type="region of interest" description="Disordered" evidence="1">
    <location>
        <begin position="1"/>
        <end position="25"/>
    </location>
</feature>